<name>A0ABX8SBG1_9ACTN</name>
<protein>
    <submittedName>
        <fullName evidence="1">Uncharacterized protein</fullName>
    </submittedName>
</protein>
<dbReference type="RefSeq" id="WP_157079845.1">
    <property type="nucleotide sequence ID" value="NZ_CBCRUZ010000001.1"/>
</dbReference>
<evidence type="ECO:0000313" key="2">
    <source>
        <dbReference type="Proteomes" id="UP000887023"/>
    </source>
</evidence>
<accession>A0ABX8SBG1</accession>
<reference evidence="1" key="1">
    <citation type="submission" date="2021-07" db="EMBL/GenBank/DDBJ databases">
        <title>Candidatus Kaistella beijingensis sp. nov. isolated from a municipal wastewater treatment plant is involved in sludge foaming.</title>
        <authorList>
            <person name="Song Y."/>
            <person name="Liu S.-J."/>
        </authorList>
    </citation>
    <scope>NUCLEOTIDE SEQUENCE</scope>
    <source>
        <strain evidence="1">DSM 43998</strain>
    </source>
</reference>
<gene>
    <name evidence="1" type="ORF">KV203_07655</name>
</gene>
<dbReference type="EMBL" id="CP079105">
    <property type="protein sequence ID" value="QXQ15198.1"/>
    <property type="molecule type" value="Genomic_DNA"/>
</dbReference>
<evidence type="ECO:0000313" key="1">
    <source>
        <dbReference type="EMBL" id="QXQ15198.1"/>
    </source>
</evidence>
<proteinExistence type="predicted"/>
<dbReference type="Proteomes" id="UP000887023">
    <property type="component" value="Chromosome"/>
</dbReference>
<keyword evidence="2" id="KW-1185">Reference proteome</keyword>
<sequence length="59" mass="6554">MVITVFLVAVWVALAAPLAVIIARVVTRGSRIGVPERAEWADLLFELELATLSSRRRSY</sequence>
<organism evidence="1 2">
    <name type="scientific">Skermania pinensis</name>
    <dbReference type="NCBI Taxonomy" id="39122"/>
    <lineage>
        <taxon>Bacteria</taxon>
        <taxon>Bacillati</taxon>
        <taxon>Actinomycetota</taxon>
        <taxon>Actinomycetes</taxon>
        <taxon>Mycobacteriales</taxon>
        <taxon>Gordoniaceae</taxon>
        <taxon>Skermania</taxon>
    </lineage>
</organism>